<dbReference type="AlphaFoldDB" id="A0A512HUK1"/>
<dbReference type="PANTHER" id="PTHR47756:SF2">
    <property type="entry name" value="BLL6612 PROTEIN"/>
    <property type="match status" value="1"/>
</dbReference>
<dbReference type="GO" id="GO:0006352">
    <property type="term" value="P:DNA-templated transcription initiation"/>
    <property type="evidence" value="ECO:0007669"/>
    <property type="project" value="InterPro"/>
</dbReference>
<dbReference type="GO" id="GO:0003677">
    <property type="term" value="F:DNA binding"/>
    <property type="evidence" value="ECO:0007669"/>
    <property type="project" value="UniProtKB-KW"/>
</dbReference>
<dbReference type="PROSITE" id="PS01063">
    <property type="entry name" value="SIGMA70_ECF"/>
    <property type="match status" value="1"/>
</dbReference>
<dbReference type="InterPro" id="IPR000838">
    <property type="entry name" value="RNA_pol_sigma70_ECF_CS"/>
</dbReference>
<evidence type="ECO:0000256" key="3">
    <source>
        <dbReference type="ARBA" id="ARBA00023082"/>
    </source>
</evidence>
<dbReference type="OrthoDB" id="9780299at2"/>
<sequence>MDDLAGTLDAIWRIEGSRVVATLARVTGDLAEAEDLAQEALAEALRSWPASGVPRNPGAWLTTVARRRAIDGWRRRAALDDRHRALARDLGEAADDVWQPIEDDLLRLVFTACHPVLPREAQVALTLRVVASLSTAEIARLLVASVPAVQQRIVRAKRTLTEARVPFEVPDHTEWVPRLQSVLTVVYLVFTEGYAATAGDRWVRRELAEEALRLGRVLSRLLPREPEIHGLVALMELQASRFTARVDDAGDPVVLADQDRRQWDRGQIRRGLEALERVDALRRGRGPYALQAAIAACHATAPSFAETGWDRIVLLYDALGALAPGPVVRLNRAAALSMTEDGTLPALAEVEQIADAGQLGASHLVGSVRAELLQRLGRTAEARGQFLAAAELATNDRERAWLERKAERLAGA</sequence>
<feature type="domain" description="RNA polymerase sigma-70 region 2" evidence="6">
    <location>
        <begin position="17"/>
        <end position="77"/>
    </location>
</feature>
<evidence type="ECO:0000256" key="1">
    <source>
        <dbReference type="ARBA" id="ARBA00010641"/>
    </source>
</evidence>
<dbReference type="SUPFAM" id="SSF88946">
    <property type="entry name" value="Sigma2 domain of RNA polymerase sigma factors"/>
    <property type="match status" value="1"/>
</dbReference>
<keyword evidence="2 5" id="KW-0805">Transcription regulation</keyword>
<evidence type="ECO:0000256" key="2">
    <source>
        <dbReference type="ARBA" id="ARBA00023015"/>
    </source>
</evidence>
<dbReference type="InterPro" id="IPR013249">
    <property type="entry name" value="RNA_pol_sigma70_r4_t2"/>
</dbReference>
<dbReference type="GO" id="GO:0016987">
    <property type="term" value="F:sigma factor activity"/>
    <property type="evidence" value="ECO:0007669"/>
    <property type="project" value="UniProtKB-KW"/>
</dbReference>
<comment type="similarity">
    <text evidence="1 5">Belongs to the sigma-70 factor family. ECF subfamily.</text>
</comment>
<dbReference type="PANTHER" id="PTHR47756">
    <property type="entry name" value="BLL6612 PROTEIN-RELATED"/>
    <property type="match status" value="1"/>
</dbReference>
<keyword evidence="5" id="KW-0238">DNA-binding</keyword>
<evidence type="ECO:0000256" key="4">
    <source>
        <dbReference type="ARBA" id="ARBA00023163"/>
    </source>
</evidence>
<dbReference type="InterPro" id="IPR013324">
    <property type="entry name" value="RNA_pol_sigma_r3/r4-like"/>
</dbReference>
<evidence type="ECO:0000259" key="8">
    <source>
        <dbReference type="Pfam" id="PF20239"/>
    </source>
</evidence>
<dbReference type="GO" id="GO:0006950">
    <property type="term" value="P:response to stress"/>
    <property type="evidence" value="ECO:0007669"/>
    <property type="project" value="UniProtKB-ARBA"/>
</dbReference>
<evidence type="ECO:0000313" key="9">
    <source>
        <dbReference type="EMBL" id="GEO89124.1"/>
    </source>
</evidence>
<dbReference type="RefSeq" id="WP_146826919.1">
    <property type="nucleotide sequence ID" value="NZ_BAAAYQ010000001.1"/>
</dbReference>
<keyword evidence="10" id="KW-1185">Reference proteome</keyword>
<keyword evidence="3 5" id="KW-0731">Sigma factor</keyword>
<evidence type="ECO:0000259" key="7">
    <source>
        <dbReference type="Pfam" id="PF08281"/>
    </source>
</evidence>
<evidence type="ECO:0000259" key="6">
    <source>
        <dbReference type="Pfam" id="PF04542"/>
    </source>
</evidence>
<dbReference type="InterPro" id="IPR007627">
    <property type="entry name" value="RNA_pol_sigma70_r2"/>
</dbReference>
<dbReference type="NCBIfam" id="TIGR02937">
    <property type="entry name" value="sigma70-ECF"/>
    <property type="match status" value="1"/>
</dbReference>
<dbReference type="Gene3D" id="1.10.10.10">
    <property type="entry name" value="Winged helix-like DNA-binding domain superfamily/Winged helix DNA-binding domain"/>
    <property type="match status" value="1"/>
</dbReference>
<dbReference type="InterPro" id="IPR013325">
    <property type="entry name" value="RNA_pol_sigma_r2"/>
</dbReference>
<dbReference type="InterPro" id="IPR014284">
    <property type="entry name" value="RNA_pol_sigma-70_dom"/>
</dbReference>
<name>A0A512HUK1_9ACTN</name>
<accession>A0A512HUK1</accession>
<dbReference type="Gene3D" id="1.10.1740.10">
    <property type="match status" value="1"/>
</dbReference>
<evidence type="ECO:0000313" key="10">
    <source>
        <dbReference type="Proteomes" id="UP000321769"/>
    </source>
</evidence>
<dbReference type="InterPro" id="IPR036388">
    <property type="entry name" value="WH-like_DNA-bd_sf"/>
</dbReference>
<keyword evidence="4 5" id="KW-0804">Transcription</keyword>
<dbReference type="EMBL" id="BJZQ01000005">
    <property type="protein sequence ID" value="GEO89124.1"/>
    <property type="molecule type" value="Genomic_DNA"/>
</dbReference>
<dbReference type="Pfam" id="PF04542">
    <property type="entry name" value="Sigma70_r2"/>
    <property type="match status" value="1"/>
</dbReference>
<comment type="caution">
    <text evidence="9">The sequence shown here is derived from an EMBL/GenBank/DDBJ whole genome shotgun (WGS) entry which is preliminary data.</text>
</comment>
<proteinExistence type="inferred from homology"/>
<feature type="domain" description="DUF6596" evidence="8">
    <location>
        <begin position="178"/>
        <end position="277"/>
    </location>
</feature>
<feature type="domain" description="RNA polymerase sigma factor 70 region 4 type 2" evidence="7">
    <location>
        <begin position="110"/>
        <end position="160"/>
    </location>
</feature>
<dbReference type="Pfam" id="PF08281">
    <property type="entry name" value="Sigma70_r4_2"/>
    <property type="match status" value="1"/>
</dbReference>
<evidence type="ECO:0000256" key="5">
    <source>
        <dbReference type="RuleBase" id="RU000716"/>
    </source>
</evidence>
<gene>
    <name evidence="9" type="ORF">AFL01nite_14510</name>
</gene>
<dbReference type="InterPro" id="IPR046531">
    <property type="entry name" value="DUF6596"/>
</dbReference>
<reference evidence="9 10" key="1">
    <citation type="submission" date="2019-07" db="EMBL/GenBank/DDBJ databases">
        <title>Whole genome shotgun sequence of Aeromicrobium flavum NBRC 107625.</title>
        <authorList>
            <person name="Hosoyama A."/>
            <person name="Uohara A."/>
            <person name="Ohji S."/>
            <person name="Ichikawa N."/>
        </authorList>
    </citation>
    <scope>NUCLEOTIDE SEQUENCE [LARGE SCALE GENOMIC DNA]</scope>
    <source>
        <strain evidence="9 10">NBRC 107625</strain>
    </source>
</reference>
<organism evidence="9 10">
    <name type="scientific">Aeromicrobium flavum</name>
    <dbReference type="NCBI Taxonomy" id="416568"/>
    <lineage>
        <taxon>Bacteria</taxon>
        <taxon>Bacillati</taxon>
        <taxon>Actinomycetota</taxon>
        <taxon>Actinomycetes</taxon>
        <taxon>Propionibacteriales</taxon>
        <taxon>Nocardioidaceae</taxon>
        <taxon>Aeromicrobium</taxon>
    </lineage>
</organism>
<protein>
    <recommendedName>
        <fullName evidence="5">RNA polymerase sigma factor</fullName>
    </recommendedName>
</protein>
<dbReference type="Proteomes" id="UP000321769">
    <property type="component" value="Unassembled WGS sequence"/>
</dbReference>
<dbReference type="SUPFAM" id="SSF88659">
    <property type="entry name" value="Sigma3 and sigma4 domains of RNA polymerase sigma factors"/>
    <property type="match status" value="1"/>
</dbReference>
<dbReference type="Pfam" id="PF20239">
    <property type="entry name" value="DUF6596"/>
    <property type="match status" value="1"/>
</dbReference>